<dbReference type="PROSITE" id="PS51037">
    <property type="entry name" value="YEATS"/>
    <property type="match status" value="1"/>
</dbReference>
<evidence type="ECO:0000313" key="8">
    <source>
        <dbReference type="WBParaSite" id="L893_g25225.t1"/>
    </source>
</evidence>
<dbReference type="AlphaFoldDB" id="A0A1I7ZDC8"/>
<dbReference type="GO" id="GO:0005634">
    <property type="term" value="C:nucleus"/>
    <property type="evidence" value="ECO:0007669"/>
    <property type="project" value="UniProtKB-SubCell"/>
</dbReference>
<keyword evidence="7" id="KW-1185">Reference proteome</keyword>
<evidence type="ECO:0000256" key="5">
    <source>
        <dbReference type="SAM" id="Coils"/>
    </source>
</evidence>
<keyword evidence="5" id="KW-0175">Coiled coil</keyword>
<evidence type="ECO:0000259" key="6">
    <source>
        <dbReference type="PROSITE" id="PS51037"/>
    </source>
</evidence>
<dbReference type="InterPro" id="IPR005033">
    <property type="entry name" value="YEATS"/>
</dbReference>
<dbReference type="InterPro" id="IPR038704">
    <property type="entry name" value="YEAST_sf"/>
</dbReference>
<dbReference type="Pfam" id="PF03366">
    <property type="entry name" value="YEATS"/>
    <property type="match status" value="1"/>
</dbReference>
<evidence type="ECO:0000256" key="4">
    <source>
        <dbReference type="PROSITE-ProRule" id="PRU00376"/>
    </source>
</evidence>
<sequence>MAGDKDVEVIVGASSVERAKNVVIAKSIVIGNEATRLAVPVKRPSDEKEHTHQWKLYLRPYNQENLTRFVRKVQFKLHDSYDNHTRVVEQPPFEITETGWGEFEVQLRIYFVDSNEKPVTTFHYLRLFEQPTTAKSGNTVVNDYYDEIVFREPTMVMYKILTDESAVKKHDPKLWVTDFSHVYKRTSEVFKGLREELNDEINDLRESLKLAHQKIEKYRREMENADSNPSTPGVTFSIS</sequence>
<protein>
    <submittedName>
        <fullName evidence="8">Protein AF-9 homolog</fullName>
    </submittedName>
</protein>
<dbReference type="InterPro" id="IPR055129">
    <property type="entry name" value="YEATS_dom"/>
</dbReference>
<evidence type="ECO:0000256" key="1">
    <source>
        <dbReference type="ARBA" id="ARBA00023015"/>
    </source>
</evidence>
<dbReference type="GO" id="GO:0006355">
    <property type="term" value="P:regulation of DNA-templated transcription"/>
    <property type="evidence" value="ECO:0007669"/>
    <property type="project" value="InterPro"/>
</dbReference>
<evidence type="ECO:0000313" key="7">
    <source>
        <dbReference type="Proteomes" id="UP000095287"/>
    </source>
</evidence>
<dbReference type="PANTHER" id="PTHR47573:SF1">
    <property type="entry name" value="PROTEIN AF-9 HOMOLOG"/>
    <property type="match status" value="1"/>
</dbReference>
<proteinExistence type="predicted"/>
<dbReference type="PANTHER" id="PTHR47573">
    <property type="entry name" value="PROTEIN AF-9 HOMOLOG"/>
    <property type="match status" value="1"/>
</dbReference>
<accession>A0A1I7ZDC8</accession>
<feature type="coiled-coil region" evidence="5">
    <location>
        <begin position="194"/>
        <end position="228"/>
    </location>
</feature>
<feature type="domain" description="YEATS" evidence="6">
    <location>
        <begin position="18"/>
        <end position="164"/>
    </location>
</feature>
<name>A0A1I7ZDC8_9BILA</name>
<comment type="subcellular location">
    <subcellularLocation>
        <location evidence="4">Nucleus</location>
    </subcellularLocation>
</comment>
<keyword evidence="2" id="KW-0804">Transcription</keyword>
<organism evidence="7 8">
    <name type="scientific">Steinernema glaseri</name>
    <dbReference type="NCBI Taxonomy" id="37863"/>
    <lineage>
        <taxon>Eukaryota</taxon>
        <taxon>Metazoa</taxon>
        <taxon>Ecdysozoa</taxon>
        <taxon>Nematoda</taxon>
        <taxon>Chromadorea</taxon>
        <taxon>Rhabditida</taxon>
        <taxon>Tylenchina</taxon>
        <taxon>Panagrolaimomorpha</taxon>
        <taxon>Strongyloidoidea</taxon>
        <taxon>Steinernematidae</taxon>
        <taxon>Steinernema</taxon>
    </lineage>
</organism>
<reference evidence="8" key="1">
    <citation type="submission" date="2016-11" db="UniProtKB">
        <authorList>
            <consortium name="WormBaseParasite"/>
        </authorList>
    </citation>
    <scope>IDENTIFICATION</scope>
</reference>
<dbReference type="Proteomes" id="UP000095287">
    <property type="component" value="Unplaced"/>
</dbReference>
<keyword evidence="1" id="KW-0805">Transcription regulation</keyword>
<dbReference type="Gene3D" id="2.60.40.1970">
    <property type="entry name" value="YEATS domain"/>
    <property type="match status" value="1"/>
</dbReference>
<evidence type="ECO:0000256" key="3">
    <source>
        <dbReference type="ARBA" id="ARBA00023242"/>
    </source>
</evidence>
<dbReference type="WBParaSite" id="L893_g25225.t1">
    <property type="protein sequence ID" value="L893_g25225.t1"/>
    <property type="gene ID" value="L893_g25225"/>
</dbReference>
<evidence type="ECO:0000256" key="2">
    <source>
        <dbReference type="ARBA" id="ARBA00023163"/>
    </source>
</evidence>
<keyword evidence="3 4" id="KW-0539">Nucleus</keyword>